<feature type="compositionally biased region" description="Low complexity" evidence="1">
    <location>
        <begin position="68"/>
        <end position="93"/>
    </location>
</feature>
<organism evidence="2 3">
    <name type="scientific">Trichosporon asahii var. asahii (strain ATCC 90039 / CBS 2479 / JCM 2466 / KCTC 7840 / NBRC 103889/ NCYC 2677 / UAMH 7654)</name>
    <name type="common">Yeast</name>
    <dbReference type="NCBI Taxonomy" id="1186058"/>
    <lineage>
        <taxon>Eukaryota</taxon>
        <taxon>Fungi</taxon>
        <taxon>Dikarya</taxon>
        <taxon>Basidiomycota</taxon>
        <taxon>Agaricomycotina</taxon>
        <taxon>Tremellomycetes</taxon>
        <taxon>Trichosporonales</taxon>
        <taxon>Trichosporonaceae</taxon>
        <taxon>Trichosporon</taxon>
    </lineage>
</organism>
<dbReference type="VEuPathDB" id="FungiDB:A1Q1_05676"/>
<comment type="caution">
    <text evidence="2">The sequence shown here is derived from an EMBL/GenBank/DDBJ whole genome shotgun (WGS) entry which is preliminary data.</text>
</comment>
<proteinExistence type="predicted"/>
<sequence>MSSRLPLQPRPDGWLTASKNPKQPVQRPLVKLDANVHHGISTPPSSTSRKRSAPASNLTASQRKRPRATQPQATPTAAANRTLDTYLTPPTTTGKAAKHRKPLKNVSQNAQSDAAITEWLSEPPKRVMPKDRPAQQPKKATQRARSDSRSPVKPSPRTPEPSSSQRELTQVPPSVLARHQRLCGQDSARKRATRSPWREITEEDEAVELEERRADRQRRAEEIAKEKERKRLRLDVRETVEKQAKDRIEGVRQRRALGQFKSLVHLSSESSSSPHSSSPSKPGADSRRNDLRPYSSAFEEPVCERETQWPKPQVLPSSRLAAMPRRTSPFKPYIDRPRDSSPSPSKRSPPRHARESESPANKAADVTTPKKPRRQHHQVTPPKSRSPQRNQPETLFVFPLPKPPPQPVFVRSPRPFTEWRPVEMEAETLMTWSLGGGAASAERNGDLPSSDPPVDNEELPAVSEAQELNLPPSDPPALPPSDPPQDSDDTESIAPSVPSQTFPDLLQSSPAQKEPSPVKRDIGFPLRSSPPRLPRLSVSSGKRLVRRSGSPKRVNEAIFASLNDTPKAKQPLPSQKRQNKRPPQKSTPSDSQQTKLSAFGYFPKKDQKSLEFDKSFSDEEDLDFGDEHVAWTPRASSSNLGRVPEAPPHPSLREAGRRELAKRDAEAMERHRSQQRPPATPFTDSSSLTPDDGPQTSESTRRWFAGLGHSSSEPSSDL</sequence>
<feature type="compositionally biased region" description="Basic and acidic residues" evidence="1">
    <location>
        <begin position="123"/>
        <end position="133"/>
    </location>
</feature>
<evidence type="ECO:0000313" key="3">
    <source>
        <dbReference type="Proteomes" id="UP000002748"/>
    </source>
</evidence>
<feature type="compositionally biased region" description="Polar residues" evidence="1">
    <location>
        <begin position="105"/>
        <end position="114"/>
    </location>
</feature>
<feature type="region of interest" description="Disordered" evidence="1">
    <location>
        <begin position="1"/>
        <end position="415"/>
    </location>
</feature>
<dbReference type="AlphaFoldDB" id="J4U6Q9"/>
<gene>
    <name evidence="2" type="ORF">A1Q1_05676</name>
</gene>
<name>J4U6Q9_TRIAS</name>
<feature type="compositionally biased region" description="Basic and acidic residues" evidence="1">
    <location>
        <begin position="209"/>
        <end position="252"/>
    </location>
</feature>
<dbReference type="RefSeq" id="XP_014176360.1">
    <property type="nucleotide sequence ID" value="XM_014320885.1"/>
</dbReference>
<dbReference type="Proteomes" id="UP000002748">
    <property type="component" value="Unassembled WGS sequence"/>
</dbReference>
<feature type="compositionally biased region" description="Polar residues" evidence="1">
    <location>
        <begin position="682"/>
        <end position="698"/>
    </location>
</feature>
<feature type="compositionally biased region" description="Polar residues" evidence="1">
    <location>
        <begin position="709"/>
        <end position="718"/>
    </location>
</feature>
<accession>J4U6Q9</accession>
<feature type="region of interest" description="Disordered" evidence="1">
    <location>
        <begin position="627"/>
        <end position="718"/>
    </location>
</feature>
<feature type="compositionally biased region" description="Polar residues" evidence="1">
    <location>
        <begin position="160"/>
        <end position="172"/>
    </location>
</feature>
<feature type="compositionally biased region" description="Polar residues" evidence="1">
    <location>
        <begin position="584"/>
        <end position="596"/>
    </location>
</feature>
<protein>
    <submittedName>
        <fullName evidence="2">Uncharacterized protein</fullName>
    </submittedName>
</protein>
<dbReference type="OrthoDB" id="2565180at2759"/>
<dbReference type="KEGG" id="tasa:A1Q1_05676"/>
<feature type="compositionally biased region" description="Polar residues" evidence="1">
    <location>
        <begin position="381"/>
        <end position="393"/>
    </location>
</feature>
<reference evidence="2 3" key="1">
    <citation type="journal article" date="2012" name="Eukaryot. Cell">
        <title>Draft genome sequence of CBS 2479, the standard type strain of Trichosporon asahii.</title>
        <authorList>
            <person name="Yang R.Y."/>
            <person name="Li H.T."/>
            <person name="Zhu H."/>
            <person name="Zhou G.P."/>
            <person name="Wang M."/>
            <person name="Wang L."/>
        </authorList>
    </citation>
    <scope>NUCLEOTIDE SEQUENCE [LARGE SCALE GENOMIC DNA]</scope>
    <source>
        <strain evidence="3">ATCC 90039 / CBS 2479 / JCM 2466 / KCTC 7840 / NCYC 2677 / UAMH 7654</strain>
    </source>
</reference>
<dbReference type="HOGENOM" id="CLU_385029_0_0_1"/>
<feature type="compositionally biased region" description="Low complexity" evidence="1">
    <location>
        <begin position="262"/>
        <end position="280"/>
    </location>
</feature>
<feature type="compositionally biased region" description="Pro residues" evidence="1">
    <location>
        <begin position="472"/>
        <end position="483"/>
    </location>
</feature>
<feature type="compositionally biased region" description="Basic and acidic residues" evidence="1">
    <location>
        <begin position="651"/>
        <end position="672"/>
    </location>
</feature>
<evidence type="ECO:0000313" key="2">
    <source>
        <dbReference type="EMBL" id="EJT45870.1"/>
    </source>
</evidence>
<feature type="compositionally biased region" description="Polar residues" evidence="1">
    <location>
        <begin position="497"/>
        <end position="511"/>
    </location>
</feature>
<evidence type="ECO:0000256" key="1">
    <source>
        <dbReference type="SAM" id="MobiDB-lite"/>
    </source>
</evidence>
<feature type="compositionally biased region" description="Low complexity" evidence="1">
    <location>
        <begin position="525"/>
        <end position="537"/>
    </location>
</feature>
<dbReference type="GeneID" id="25989188"/>
<dbReference type="EMBL" id="ALBS01000320">
    <property type="protein sequence ID" value="EJT45870.1"/>
    <property type="molecule type" value="Genomic_DNA"/>
</dbReference>
<feature type="region of interest" description="Disordered" evidence="1">
    <location>
        <begin position="431"/>
        <end position="604"/>
    </location>
</feature>